<dbReference type="PROSITE" id="PS50089">
    <property type="entry name" value="ZF_RING_2"/>
    <property type="match status" value="1"/>
</dbReference>
<dbReference type="EMBL" id="KE375047">
    <property type="protein sequence ID" value="EPQ64925.1"/>
    <property type="molecule type" value="Genomic_DNA"/>
</dbReference>
<evidence type="ECO:0000259" key="3">
    <source>
        <dbReference type="PROSITE" id="PS50089"/>
    </source>
</evidence>
<keyword evidence="1" id="KW-0479">Metal-binding</keyword>
<dbReference type="InterPro" id="IPR001841">
    <property type="entry name" value="Znf_RING"/>
</dbReference>
<gene>
    <name evidence="4" type="ORF">BGT96224_1881</name>
</gene>
<dbReference type="InterPro" id="IPR051826">
    <property type="entry name" value="E3_ubiquitin-ligase_domain"/>
</dbReference>
<evidence type="ECO:0000256" key="1">
    <source>
        <dbReference type="PROSITE-ProRule" id="PRU00175"/>
    </source>
</evidence>
<dbReference type="GO" id="GO:0005737">
    <property type="term" value="C:cytoplasm"/>
    <property type="evidence" value="ECO:0007669"/>
    <property type="project" value="TreeGrafter"/>
</dbReference>
<proteinExistence type="predicted"/>
<sequence length="428" mass="47637">MQRWKDGFPVDEISTMVLLFPHEEPDAVAKGSSLHRVAKQVSPSFSYADKLTAEIVNLSNRNVPYGHAINGFLYVPDLSNENNCTDIAEPHIPANATRRASLPPSDYTLIAVAPWLSAKCTLSLMKAASMSPTRGFIFYLPNGGLEKSPSSSSIVWDLGDNEAWKDTFQFPVYAIPTIIGAQLMTQLGLYSGNVTEVPHGYEIAGTTGTDPRDYVRLYTEIKIANDNRLPRFWALQIFTMLVVVSGGVTLLIYLMQNSHQKSLRRKIKSGKVNLGASRFKCLRVPASDIEKLPLFTYYLDKKEAQLSTNSIPTSISSPIDKESLAYPLQPLVYVITTMTHRSESFPYKRFLPHHQPICAFCFGAFRSGISQVRELPCHHIFHPTCIDSYLNSCSSLCPICKQSALSLASYQVEAANVNVYPERVSISR</sequence>
<dbReference type="GO" id="GO:0061630">
    <property type="term" value="F:ubiquitin protein ligase activity"/>
    <property type="evidence" value="ECO:0007669"/>
    <property type="project" value="TreeGrafter"/>
</dbReference>
<reference evidence="5" key="1">
    <citation type="journal article" date="2013" name="Nat. Genet.">
        <title>The wheat powdery mildew genome shows the unique evolution of an obligate biotroph.</title>
        <authorList>
            <person name="Wicker T."/>
            <person name="Oberhaensli S."/>
            <person name="Parlange F."/>
            <person name="Buchmann J.P."/>
            <person name="Shatalina M."/>
            <person name="Roffler S."/>
            <person name="Ben-David R."/>
            <person name="Dolezel J."/>
            <person name="Simkova H."/>
            <person name="Schulze-Lefert P."/>
            <person name="Spanu P.D."/>
            <person name="Bruggmann R."/>
            <person name="Amselem J."/>
            <person name="Quesneville H."/>
            <person name="Ver Loren van Themaat E."/>
            <person name="Paape T."/>
            <person name="Shimizu K.K."/>
            <person name="Keller B."/>
        </authorList>
    </citation>
    <scope>NUCLEOTIDE SEQUENCE [LARGE SCALE GENOMIC DNA]</scope>
    <source>
        <strain evidence="5">96224</strain>
    </source>
</reference>
<dbReference type="SUPFAM" id="SSF57850">
    <property type="entry name" value="RING/U-box"/>
    <property type="match status" value="1"/>
</dbReference>
<protein>
    <recommendedName>
        <fullName evidence="3">RING-type domain-containing protein</fullName>
    </recommendedName>
</protein>
<dbReference type="OrthoDB" id="21204at2759"/>
<keyword evidence="1" id="KW-0862">Zinc</keyword>
<accession>A0A656KKG2</accession>
<evidence type="ECO:0000313" key="4">
    <source>
        <dbReference type="EMBL" id="EPQ64925.1"/>
    </source>
</evidence>
<dbReference type="GO" id="GO:0006511">
    <property type="term" value="P:ubiquitin-dependent protein catabolic process"/>
    <property type="evidence" value="ECO:0007669"/>
    <property type="project" value="TreeGrafter"/>
</dbReference>
<dbReference type="PANTHER" id="PTHR22765:SF416">
    <property type="entry name" value="E3 UBIQUITIN-PROTEIN LIGASE GODZILLA"/>
    <property type="match status" value="1"/>
</dbReference>
<evidence type="ECO:0000313" key="5">
    <source>
        <dbReference type="Proteomes" id="UP000053110"/>
    </source>
</evidence>
<dbReference type="GO" id="GO:0008270">
    <property type="term" value="F:zinc ion binding"/>
    <property type="evidence" value="ECO:0007669"/>
    <property type="project" value="UniProtKB-KW"/>
</dbReference>
<dbReference type="AlphaFoldDB" id="A0A656KKG2"/>
<evidence type="ECO:0000256" key="2">
    <source>
        <dbReference type="SAM" id="Phobius"/>
    </source>
</evidence>
<dbReference type="Pfam" id="PF13639">
    <property type="entry name" value="zf-RING_2"/>
    <property type="match status" value="1"/>
</dbReference>
<feature type="transmembrane region" description="Helical" evidence="2">
    <location>
        <begin position="232"/>
        <end position="255"/>
    </location>
</feature>
<feature type="domain" description="RING-type" evidence="3">
    <location>
        <begin position="358"/>
        <end position="401"/>
    </location>
</feature>
<keyword evidence="2" id="KW-0472">Membrane</keyword>
<keyword evidence="1" id="KW-0863">Zinc-finger</keyword>
<organism evidence="4 5">
    <name type="scientific">Blumeria graminis f. sp. tritici 96224</name>
    <dbReference type="NCBI Taxonomy" id="1268274"/>
    <lineage>
        <taxon>Eukaryota</taxon>
        <taxon>Fungi</taxon>
        <taxon>Dikarya</taxon>
        <taxon>Ascomycota</taxon>
        <taxon>Pezizomycotina</taxon>
        <taxon>Leotiomycetes</taxon>
        <taxon>Erysiphales</taxon>
        <taxon>Erysiphaceae</taxon>
        <taxon>Blumeria</taxon>
    </lineage>
</organism>
<keyword evidence="2" id="KW-0812">Transmembrane</keyword>
<name>A0A656KKG2_BLUGR</name>
<dbReference type="PANTHER" id="PTHR22765">
    <property type="entry name" value="RING FINGER AND PROTEASE ASSOCIATED DOMAIN-CONTAINING"/>
    <property type="match status" value="1"/>
</dbReference>
<dbReference type="InterPro" id="IPR013083">
    <property type="entry name" value="Znf_RING/FYVE/PHD"/>
</dbReference>
<dbReference type="Gene3D" id="3.30.40.10">
    <property type="entry name" value="Zinc/RING finger domain, C3HC4 (zinc finger)"/>
    <property type="match status" value="1"/>
</dbReference>
<keyword evidence="2" id="KW-1133">Transmembrane helix</keyword>
<dbReference type="SMART" id="SM00184">
    <property type="entry name" value="RING"/>
    <property type="match status" value="1"/>
</dbReference>
<dbReference type="Proteomes" id="UP000053110">
    <property type="component" value="Unassembled WGS sequence"/>
</dbReference>